<dbReference type="OrthoDB" id="2013972at2759"/>
<proteinExistence type="inferred from homology"/>
<feature type="region of interest" description="Disordered" evidence="2">
    <location>
        <begin position="420"/>
        <end position="457"/>
    </location>
</feature>
<dbReference type="InterPro" id="IPR029063">
    <property type="entry name" value="SAM-dependent_MTases_sf"/>
</dbReference>
<gene>
    <name evidence="4" type="ORF">AK830_g3583</name>
</gene>
<sequence>MQLASDELESTASLTDSIRDFRNIHGRTYGNSKTTEYWAPNDEQQNEGLDITHHYLLLYFDNKLFQAPISDNPQRVLDIGTGTGIWAIDFADQYSSAQVTGTDISPIQPAWVPPNCEFYIDDAQLEWTWPPDHFDYIHIRDLYGSIDDWSALYQKAFHHLKPGGWFEDLELDIRAHSDVVTDPEHIYYRWNRVFQEAGEKLGKTFKIAIGSRMRDLLDEAGFVDVTEQKFRLPMSAWGLDPKVKEIGQFVQMFVDGGLEGFGLYLLTQVMGWQYEECQVFIAQMRQALRNKKLNPYYEVSYSRWARPLRLRARQWSLQWMTDLLFWQEPTGEEPPLPQERSDEILDSSIIITTASIIITTTAYIIIIIIIIITTASIIITTTSVATAPPTQKNTTAADAETDNTAATLAALAHPTTVARADAAPAPAPASGSAPSPVTNANGSVSSPRGPGPGPYVKRFSVKWWNNQVRKSEDQLARISEEAGPEEGKL</sequence>
<dbReference type="STRING" id="78410.A0A0N8H7X2"/>
<keyword evidence="3" id="KW-1133">Transmembrane helix</keyword>
<accession>A0A0N8H7X2</accession>
<evidence type="ECO:0000256" key="2">
    <source>
        <dbReference type="SAM" id="MobiDB-lite"/>
    </source>
</evidence>
<dbReference type="Gene3D" id="3.40.50.150">
    <property type="entry name" value="Vaccinia Virus protein VP39"/>
    <property type="match status" value="1"/>
</dbReference>
<keyword evidence="5" id="KW-1185">Reference proteome</keyword>
<keyword evidence="3" id="KW-0812">Transmembrane</keyword>
<evidence type="ECO:0008006" key="6">
    <source>
        <dbReference type="Google" id="ProtNLM"/>
    </source>
</evidence>
<organism evidence="4 5">
    <name type="scientific">Neonectria ditissima</name>
    <dbReference type="NCBI Taxonomy" id="78410"/>
    <lineage>
        <taxon>Eukaryota</taxon>
        <taxon>Fungi</taxon>
        <taxon>Dikarya</taxon>
        <taxon>Ascomycota</taxon>
        <taxon>Pezizomycotina</taxon>
        <taxon>Sordariomycetes</taxon>
        <taxon>Hypocreomycetidae</taxon>
        <taxon>Hypocreales</taxon>
        <taxon>Nectriaceae</taxon>
        <taxon>Neonectria</taxon>
    </lineage>
</organism>
<evidence type="ECO:0000313" key="5">
    <source>
        <dbReference type="Proteomes" id="UP000050424"/>
    </source>
</evidence>
<comment type="caution">
    <text evidence="4">The sequence shown here is derived from an EMBL/GenBank/DDBJ whole genome shotgun (WGS) entry which is preliminary data.</text>
</comment>
<reference evidence="4 5" key="1">
    <citation type="submission" date="2015-09" db="EMBL/GenBank/DDBJ databases">
        <title>Draft genome of a European isolate of the apple canker pathogen Neonectria ditissima.</title>
        <authorList>
            <person name="Gomez-Cortecero A."/>
            <person name="Harrison R.J."/>
            <person name="Armitage A.D."/>
        </authorList>
    </citation>
    <scope>NUCLEOTIDE SEQUENCE [LARGE SCALE GENOMIC DNA]</scope>
    <source>
        <strain evidence="4 5">R09/05</strain>
    </source>
</reference>
<protein>
    <recommendedName>
        <fullName evidence="6">S-adenosyl-L-methionine-dependent methyltransferase</fullName>
    </recommendedName>
</protein>
<dbReference type="SUPFAM" id="SSF53335">
    <property type="entry name" value="S-adenosyl-L-methionine-dependent methyltransferases"/>
    <property type="match status" value="1"/>
</dbReference>
<evidence type="ECO:0000256" key="3">
    <source>
        <dbReference type="SAM" id="Phobius"/>
    </source>
</evidence>
<name>A0A0N8H7X2_9HYPO</name>
<dbReference type="GO" id="GO:0008168">
    <property type="term" value="F:methyltransferase activity"/>
    <property type="evidence" value="ECO:0007669"/>
    <property type="project" value="TreeGrafter"/>
</dbReference>
<feature type="transmembrane region" description="Helical" evidence="3">
    <location>
        <begin position="349"/>
        <end position="372"/>
    </location>
</feature>
<comment type="similarity">
    <text evidence="1">Belongs to the methyltransferase superfamily. LaeA methyltransferase family.</text>
</comment>
<evidence type="ECO:0000256" key="1">
    <source>
        <dbReference type="ARBA" id="ARBA00038158"/>
    </source>
</evidence>
<dbReference type="PANTHER" id="PTHR43591">
    <property type="entry name" value="METHYLTRANSFERASE"/>
    <property type="match status" value="1"/>
</dbReference>
<dbReference type="CDD" id="cd02440">
    <property type="entry name" value="AdoMet_MTases"/>
    <property type="match status" value="1"/>
</dbReference>
<dbReference type="EMBL" id="LKCW01000040">
    <property type="protein sequence ID" value="KPM42964.1"/>
    <property type="molecule type" value="Genomic_DNA"/>
</dbReference>
<dbReference type="AlphaFoldDB" id="A0A0N8H7X2"/>
<feature type="compositionally biased region" description="Low complexity" evidence="2">
    <location>
        <begin position="420"/>
        <end position="448"/>
    </location>
</feature>
<dbReference type="Pfam" id="PF13489">
    <property type="entry name" value="Methyltransf_23"/>
    <property type="match status" value="1"/>
</dbReference>
<evidence type="ECO:0000313" key="4">
    <source>
        <dbReference type="EMBL" id="KPM42964.1"/>
    </source>
</evidence>
<dbReference type="Proteomes" id="UP000050424">
    <property type="component" value="Unassembled WGS sequence"/>
</dbReference>
<dbReference type="PANTHER" id="PTHR43591:SF10">
    <property type="entry name" value="ABC TRANSMEMBRANE TYPE-1 DOMAIN-CONTAINING PROTEIN-RELATED"/>
    <property type="match status" value="1"/>
</dbReference>
<keyword evidence="3" id="KW-0472">Membrane</keyword>